<gene>
    <name evidence="1" type="ORF">GR138_11965</name>
</gene>
<organism evidence="1 2">
    <name type="scientific">Shinella kummerowiae</name>
    <dbReference type="NCBI Taxonomy" id="417745"/>
    <lineage>
        <taxon>Bacteria</taxon>
        <taxon>Pseudomonadati</taxon>
        <taxon>Pseudomonadota</taxon>
        <taxon>Alphaproteobacteria</taxon>
        <taxon>Hyphomicrobiales</taxon>
        <taxon>Rhizobiaceae</taxon>
        <taxon>Shinella</taxon>
    </lineage>
</organism>
<name>A0A6N8SGN1_9HYPH</name>
<keyword evidence="2" id="KW-1185">Reference proteome</keyword>
<sequence length="146" mass="16369">MPLYKDAEKAIAENLLRLSLGERAPMIAIGCFTTIQFTELNLQRGAVGLHLLDDNEILFIGKHLHDSRSRDGYTREDMIAQIVSAMLPTSVTFTSEIVTFAQNPNPRNDGYGNMVNDRAVFEMTKKKPKAELYSVMPKGDQNKPPK</sequence>
<dbReference type="OrthoDB" id="9153193at2"/>
<protein>
    <submittedName>
        <fullName evidence="1">Uncharacterized protein</fullName>
    </submittedName>
</protein>
<dbReference type="RefSeq" id="WP_160859475.1">
    <property type="nucleotide sequence ID" value="NZ_WUMK01000004.1"/>
</dbReference>
<reference evidence="1 2" key="1">
    <citation type="submission" date="2019-12" db="EMBL/GenBank/DDBJ databases">
        <title>Shinella kummerowiae sp. nov., a symbiotic bacterium isolated from root nodules of the herbal legume Kummerowia stipulacea.</title>
        <authorList>
            <person name="Gao J."/>
        </authorList>
    </citation>
    <scope>NUCLEOTIDE SEQUENCE [LARGE SCALE GENOMIC DNA]</scope>
    <source>
        <strain evidence="1 2">CCBAU 25048</strain>
    </source>
</reference>
<dbReference type="AlphaFoldDB" id="A0A6N8SGN1"/>
<evidence type="ECO:0000313" key="2">
    <source>
        <dbReference type="Proteomes" id="UP000435802"/>
    </source>
</evidence>
<dbReference type="Proteomes" id="UP000435802">
    <property type="component" value="Unassembled WGS sequence"/>
</dbReference>
<dbReference type="EMBL" id="WUMK01000004">
    <property type="protein sequence ID" value="MXN45910.1"/>
    <property type="molecule type" value="Genomic_DNA"/>
</dbReference>
<comment type="caution">
    <text evidence="1">The sequence shown here is derived from an EMBL/GenBank/DDBJ whole genome shotgun (WGS) entry which is preliminary data.</text>
</comment>
<evidence type="ECO:0000313" key="1">
    <source>
        <dbReference type="EMBL" id="MXN45910.1"/>
    </source>
</evidence>
<proteinExistence type="predicted"/>
<accession>A0A6N8SGN1</accession>